<comment type="caution">
    <text evidence="1">The sequence shown here is derived from an EMBL/GenBank/DDBJ whole genome shotgun (WGS) entry which is preliminary data.</text>
</comment>
<accession>A0A7X5U9N4</accession>
<evidence type="ECO:0000313" key="1">
    <source>
        <dbReference type="EMBL" id="NII06354.1"/>
    </source>
</evidence>
<evidence type="ECO:0008006" key="3">
    <source>
        <dbReference type="Google" id="ProtNLM"/>
    </source>
</evidence>
<evidence type="ECO:0000313" key="2">
    <source>
        <dbReference type="Proteomes" id="UP000490980"/>
    </source>
</evidence>
<reference evidence="1 2" key="1">
    <citation type="submission" date="2020-03" db="EMBL/GenBank/DDBJ databases">
        <authorList>
            <person name="Lai Q."/>
        </authorList>
    </citation>
    <scope>NUCLEOTIDE SEQUENCE [LARGE SCALE GENOMIC DNA]</scope>
    <source>
        <strain evidence="1 2">CCUG 25036</strain>
    </source>
</reference>
<dbReference type="EMBL" id="JAARLZ010000004">
    <property type="protein sequence ID" value="NII06354.1"/>
    <property type="molecule type" value="Genomic_DNA"/>
</dbReference>
<proteinExistence type="predicted"/>
<gene>
    <name evidence="1" type="ORF">HBF25_08155</name>
</gene>
<dbReference type="RefSeq" id="WP_166947378.1">
    <property type="nucleotide sequence ID" value="NZ_JAARLZ010000004.1"/>
</dbReference>
<dbReference type="Proteomes" id="UP000490980">
    <property type="component" value="Unassembled WGS sequence"/>
</dbReference>
<keyword evidence="2" id="KW-1185">Reference proteome</keyword>
<dbReference type="AlphaFoldDB" id="A0A7X5U9N4"/>
<organism evidence="1 2">
    <name type="scientific">Luteibacter anthropi</name>
    <dbReference type="NCBI Taxonomy" id="564369"/>
    <lineage>
        <taxon>Bacteria</taxon>
        <taxon>Pseudomonadati</taxon>
        <taxon>Pseudomonadota</taxon>
        <taxon>Gammaproteobacteria</taxon>
        <taxon>Lysobacterales</taxon>
        <taxon>Rhodanobacteraceae</taxon>
        <taxon>Luteibacter</taxon>
    </lineage>
</organism>
<protein>
    <recommendedName>
        <fullName evidence="3">DUF4279 domain-containing protein</fullName>
    </recommendedName>
</protein>
<sequence>MTDKCSISLRLFSEAVGAEAMLSGVGLEASVTHNKGKPRQTPKGTPLDGVYSESFAVFPLVKNDNRWLSESIKECIARLAHAQNLFTEIKVNGGRAELFIGWFLSGSSGDILTSSLLLEVAGLGLDLSFDIYPPDGMEQSAALPTSSRSI</sequence>
<name>A0A7X5U9N4_9GAMM</name>